<proteinExistence type="predicted"/>
<dbReference type="GO" id="GO:0005509">
    <property type="term" value="F:calcium ion binding"/>
    <property type="evidence" value="ECO:0007669"/>
    <property type="project" value="UniProtKB-UniRule"/>
</dbReference>
<dbReference type="GO" id="GO:0016342">
    <property type="term" value="C:catenin complex"/>
    <property type="evidence" value="ECO:0007669"/>
    <property type="project" value="TreeGrafter"/>
</dbReference>
<dbReference type="Pfam" id="PF00028">
    <property type="entry name" value="Cadherin"/>
    <property type="match status" value="4"/>
</dbReference>
<dbReference type="GO" id="GO:0007156">
    <property type="term" value="P:homophilic cell adhesion via plasma membrane adhesion molecules"/>
    <property type="evidence" value="ECO:0007669"/>
    <property type="project" value="InterPro"/>
</dbReference>
<dbReference type="OrthoDB" id="6252479at2759"/>
<dbReference type="CDD" id="cd11304">
    <property type="entry name" value="Cadherin_repeat"/>
    <property type="match status" value="4"/>
</dbReference>
<evidence type="ECO:0000256" key="8">
    <source>
        <dbReference type="ARBA" id="ARBA00023180"/>
    </source>
</evidence>
<evidence type="ECO:0000256" key="7">
    <source>
        <dbReference type="ARBA" id="ARBA00023136"/>
    </source>
</evidence>
<organism evidence="13 14">
    <name type="scientific">Dictyocaulus viviparus</name>
    <name type="common">Bovine lungworm</name>
    <dbReference type="NCBI Taxonomy" id="29172"/>
    <lineage>
        <taxon>Eukaryota</taxon>
        <taxon>Metazoa</taxon>
        <taxon>Ecdysozoa</taxon>
        <taxon>Nematoda</taxon>
        <taxon>Chromadorea</taxon>
        <taxon>Rhabditida</taxon>
        <taxon>Rhabditina</taxon>
        <taxon>Rhabditomorpha</taxon>
        <taxon>Strongyloidea</taxon>
        <taxon>Metastrongylidae</taxon>
        <taxon>Dictyocaulus</taxon>
    </lineage>
</organism>
<protein>
    <submittedName>
        <fullName evidence="13">Cadherin domain protein</fullName>
    </submittedName>
</protein>
<feature type="transmembrane region" description="Helical" evidence="11">
    <location>
        <begin position="688"/>
        <end position="712"/>
    </location>
</feature>
<reference evidence="13 14" key="1">
    <citation type="submission" date="2013-11" db="EMBL/GenBank/DDBJ databases">
        <title>Draft genome of the bovine lungworm Dictyocaulus viviparus.</title>
        <authorList>
            <person name="Mitreva M."/>
        </authorList>
    </citation>
    <scope>NUCLEOTIDE SEQUENCE [LARGE SCALE GENOMIC DNA]</scope>
    <source>
        <strain evidence="13 14">HannoverDv2000</strain>
    </source>
</reference>
<feature type="domain" description="Cadherin" evidence="12">
    <location>
        <begin position="492"/>
        <end position="610"/>
    </location>
</feature>
<feature type="domain" description="Cadherin" evidence="12">
    <location>
        <begin position="382"/>
        <end position="485"/>
    </location>
</feature>
<evidence type="ECO:0000259" key="12">
    <source>
        <dbReference type="PROSITE" id="PS50268"/>
    </source>
</evidence>
<dbReference type="Gene3D" id="2.60.40.60">
    <property type="entry name" value="Cadherins"/>
    <property type="match status" value="4"/>
</dbReference>
<dbReference type="PANTHER" id="PTHR24027:SF438">
    <property type="entry name" value="CADHERIN 23"/>
    <property type="match status" value="1"/>
</dbReference>
<keyword evidence="8" id="KW-0325">Glycoprotein</keyword>
<evidence type="ECO:0000313" key="13">
    <source>
        <dbReference type="EMBL" id="KJH46728.1"/>
    </source>
</evidence>
<evidence type="ECO:0000256" key="4">
    <source>
        <dbReference type="ARBA" id="ARBA00022837"/>
    </source>
</evidence>
<dbReference type="InterPro" id="IPR002126">
    <property type="entry name" value="Cadherin-like_dom"/>
</dbReference>
<evidence type="ECO:0000256" key="9">
    <source>
        <dbReference type="PROSITE-ProRule" id="PRU00043"/>
    </source>
</evidence>
<keyword evidence="4 9" id="KW-0106">Calcium</keyword>
<feature type="region of interest" description="Disordered" evidence="10">
    <location>
        <begin position="826"/>
        <end position="847"/>
    </location>
</feature>
<dbReference type="PRINTS" id="PR00205">
    <property type="entry name" value="CADHERIN"/>
</dbReference>
<dbReference type="PROSITE" id="PS50268">
    <property type="entry name" value="CADHERIN_2"/>
    <property type="match status" value="4"/>
</dbReference>
<accession>A0A0D8XQ29</accession>
<dbReference type="STRING" id="29172.A0A0D8XQ29"/>
<keyword evidence="14" id="KW-1185">Reference proteome</keyword>
<feature type="domain" description="Cadherin" evidence="12">
    <location>
        <begin position="260"/>
        <end position="367"/>
    </location>
</feature>
<keyword evidence="2 11" id="KW-0812">Transmembrane</keyword>
<evidence type="ECO:0000256" key="2">
    <source>
        <dbReference type="ARBA" id="ARBA00022692"/>
    </source>
</evidence>
<evidence type="ECO:0000256" key="10">
    <source>
        <dbReference type="SAM" id="MobiDB-lite"/>
    </source>
</evidence>
<dbReference type="PANTHER" id="PTHR24027">
    <property type="entry name" value="CADHERIN-23"/>
    <property type="match status" value="1"/>
</dbReference>
<dbReference type="FunFam" id="2.60.40.60:FF:000116">
    <property type="entry name" value="Dachsous cadherin-related 2"/>
    <property type="match status" value="1"/>
</dbReference>
<dbReference type="SMART" id="SM00112">
    <property type="entry name" value="CA"/>
    <property type="match status" value="4"/>
</dbReference>
<evidence type="ECO:0000256" key="3">
    <source>
        <dbReference type="ARBA" id="ARBA00022737"/>
    </source>
</evidence>
<name>A0A0D8XQ29_DICVI</name>
<evidence type="ECO:0000256" key="11">
    <source>
        <dbReference type="SAM" id="Phobius"/>
    </source>
</evidence>
<dbReference type="SUPFAM" id="SSF49313">
    <property type="entry name" value="Cadherin-like"/>
    <property type="match status" value="4"/>
</dbReference>
<sequence length="847" mass="93069">MFIIARDHGDPPRESKAEVIVNIFGTLITVATGAPTNEDFEYVNSAEETSIRPDFNLPTITTSSSDRIGHSFTSFTSSLSVPTNGLVPVGQITHTNQGLGIPWTFPGTLPTKSTGRGTFELPTLTTNNNNTFNPFMPSSFTVAPPLFRLAPVFNPPKITVTVNENESNVEITKVHATYPDGEPGTITYILQKGDPTLFEVSPYSGAVTLLRPLDAESDTSYTLQISTKEASALAVDRLLAHFVLVTIHVGDVNDWIPKFENSNYNFNIHEGTTPGTIVGQVVAVDEDKENPNNRIRYRLLTAGGLENYFAVNSETGLITLAKDIDEFAGEKITLRIEASDSGIPAQSSITNVLFDIIPNTLTVTPSFIPYPSQPIKKTIQFTSRNYSVSVAESVRPPNLVHVLSIKNKPTDTRFISCNIVSGNHRGAFSVMAGTDGDCELRTQVELDRESMERYLLNITVTAGDQSDNTLVSITVVDVNDNAPRFIYNNDVGMRVYFAGISSTADASTKVLTVKAEDDDVGNNSLITYSIDPLSLHSKYFTVSPAGEISTTQSISDLPLKNQIDYFEIRVSACDSPISGQQLCSKAYVVINVITESNRFRITAVGLNPQQLQAHENIRTDMYLYAVDPDTKKICKKNEFRKLFESSSMAVVANKAQPWLQIEKIDEIVNEGTDDDEETLSNSWKTASILLIGFAALIAVGSLVGLCVVCLYWNRLKSTQRTVHSFNPHGRPQKLSTIFLPNAPSNTRFDKIYETQILEMPISDEDVTKNGTVVSGKSRSGANGYSNYGRNGSLTYEGDFSIEENMYALNTPGRIDPVTKRVQNLVIPAPDYPRTNRQANSHQKKSLL</sequence>
<dbReference type="InterPro" id="IPR020894">
    <property type="entry name" value="Cadherin_CS"/>
</dbReference>
<dbReference type="InterPro" id="IPR015919">
    <property type="entry name" value="Cadherin-like_sf"/>
</dbReference>
<dbReference type="Proteomes" id="UP000053766">
    <property type="component" value="Unassembled WGS sequence"/>
</dbReference>
<dbReference type="PROSITE" id="PS00232">
    <property type="entry name" value="CADHERIN_1"/>
    <property type="match status" value="1"/>
</dbReference>
<dbReference type="GO" id="GO:0045296">
    <property type="term" value="F:cadherin binding"/>
    <property type="evidence" value="ECO:0007669"/>
    <property type="project" value="TreeGrafter"/>
</dbReference>
<evidence type="ECO:0000256" key="5">
    <source>
        <dbReference type="ARBA" id="ARBA00022889"/>
    </source>
</evidence>
<dbReference type="EMBL" id="KN716338">
    <property type="protein sequence ID" value="KJH46728.1"/>
    <property type="molecule type" value="Genomic_DNA"/>
</dbReference>
<keyword evidence="5" id="KW-0130">Cell adhesion</keyword>
<evidence type="ECO:0000256" key="1">
    <source>
        <dbReference type="ARBA" id="ARBA00004370"/>
    </source>
</evidence>
<gene>
    <name evidence="13" type="ORF">DICVIV_07217</name>
</gene>
<keyword evidence="7 11" id="KW-0472">Membrane</keyword>
<dbReference type="InterPro" id="IPR039808">
    <property type="entry name" value="Cadherin"/>
</dbReference>
<dbReference type="GO" id="GO:0008013">
    <property type="term" value="F:beta-catenin binding"/>
    <property type="evidence" value="ECO:0007669"/>
    <property type="project" value="TreeGrafter"/>
</dbReference>
<dbReference type="GO" id="GO:0016477">
    <property type="term" value="P:cell migration"/>
    <property type="evidence" value="ECO:0007669"/>
    <property type="project" value="TreeGrafter"/>
</dbReference>
<evidence type="ECO:0000313" key="14">
    <source>
        <dbReference type="Proteomes" id="UP000053766"/>
    </source>
</evidence>
<feature type="domain" description="Cadherin" evidence="12">
    <location>
        <begin position="154"/>
        <end position="259"/>
    </location>
</feature>
<dbReference type="AlphaFoldDB" id="A0A0D8XQ29"/>
<keyword evidence="6 11" id="KW-1133">Transmembrane helix</keyword>
<comment type="subcellular location">
    <subcellularLocation>
        <location evidence="1">Membrane</location>
    </subcellularLocation>
</comment>
<evidence type="ECO:0000256" key="6">
    <source>
        <dbReference type="ARBA" id="ARBA00022989"/>
    </source>
</evidence>
<reference evidence="14" key="2">
    <citation type="journal article" date="2016" name="Sci. Rep.">
        <title>Dictyocaulus viviparus genome, variome and transcriptome elucidate lungworm biology and support future intervention.</title>
        <authorList>
            <person name="McNulty S.N."/>
            <person name="Strube C."/>
            <person name="Rosa B.A."/>
            <person name="Martin J.C."/>
            <person name="Tyagi R."/>
            <person name="Choi Y.J."/>
            <person name="Wang Q."/>
            <person name="Hallsworth Pepin K."/>
            <person name="Zhang X."/>
            <person name="Ozersky P."/>
            <person name="Wilson R.K."/>
            <person name="Sternberg P.W."/>
            <person name="Gasser R.B."/>
            <person name="Mitreva M."/>
        </authorList>
    </citation>
    <scope>NUCLEOTIDE SEQUENCE [LARGE SCALE GENOMIC DNA]</scope>
    <source>
        <strain evidence="14">HannoverDv2000</strain>
    </source>
</reference>
<keyword evidence="3" id="KW-0677">Repeat</keyword>